<evidence type="ECO:0000313" key="1">
    <source>
        <dbReference type="EMBL" id="KAH7923049.1"/>
    </source>
</evidence>
<dbReference type="Proteomes" id="UP000790709">
    <property type="component" value="Unassembled WGS sequence"/>
</dbReference>
<accession>A0ACB8BC37</accession>
<organism evidence="1 2">
    <name type="scientific">Leucogyrophana mollusca</name>
    <dbReference type="NCBI Taxonomy" id="85980"/>
    <lineage>
        <taxon>Eukaryota</taxon>
        <taxon>Fungi</taxon>
        <taxon>Dikarya</taxon>
        <taxon>Basidiomycota</taxon>
        <taxon>Agaricomycotina</taxon>
        <taxon>Agaricomycetes</taxon>
        <taxon>Agaricomycetidae</taxon>
        <taxon>Boletales</taxon>
        <taxon>Boletales incertae sedis</taxon>
        <taxon>Leucogyrophana</taxon>
    </lineage>
</organism>
<gene>
    <name evidence="1" type="ORF">BV22DRAFT_1036808</name>
</gene>
<sequence length="124" mass="13925">MEEILPSRQNTRGMYSTLDVADDKVDRRVANRKCVVTRGGTVCQGLLTRRTGAILVGRLGSLKDGSHLHLMSHLMRVRTLVIRLLLVPPRWRNWHSTVVGGELRWGRLPWTMPGQMVALTTTAA</sequence>
<evidence type="ECO:0000313" key="2">
    <source>
        <dbReference type="Proteomes" id="UP000790709"/>
    </source>
</evidence>
<protein>
    <submittedName>
        <fullName evidence="1">Uncharacterized protein</fullName>
    </submittedName>
</protein>
<dbReference type="EMBL" id="MU266464">
    <property type="protein sequence ID" value="KAH7923049.1"/>
    <property type="molecule type" value="Genomic_DNA"/>
</dbReference>
<name>A0ACB8BC37_9AGAM</name>
<keyword evidence="2" id="KW-1185">Reference proteome</keyword>
<proteinExistence type="predicted"/>
<comment type="caution">
    <text evidence="1">The sequence shown here is derived from an EMBL/GenBank/DDBJ whole genome shotgun (WGS) entry which is preliminary data.</text>
</comment>
<reference evidence="1" key="1">
    <citation type="journal article" date="2021" name="New Phytol.">
        <title>Evolutionary innovations through gain and loss of genes in the ectomycorrhizal Boletales.</title>
        <authorList>
            <person name="Wu G."/>
            <person name="Miyauchi S."/>
            <person name="Morin E."/>
            <person name="Kuo A."/>
            <person name="Drula E."/>
            <person name="Varga T."/>
            <person name="Kohler A."/>
            <person name="Feng B."/>
            <person name="Cao Y."/>
            <person name="Lipzen A."/>
            <person name="Daum C."/>
            <person name="Hundley H."/>
            <person name="Pangilinan J."/>
            <person name="Johnson J."/>
            <person name="Barry K."/>
            <person name="LaButti K."/>
            <person name="Ng V."/>
            <person name="Ahrendt S."/>
            <person name="Min B."/>
            <person name="Choi I.G."/>
            <person name="Park H."/>
            <person name="Plett J.M."/>
            <person name="Magnuson J."/>
            <person name="Spatafora J.W."/>
            <person name="Nagy L.G."/>
            <person name="Henrissat B."/>
            <person name="Grigoriev I.V."/>
            <person name="Yang Z.L."/>
            <person name="Xu J."/>
            <person name="Martin F.M."/>
        </authorList>
    </citation>
    <scope>NUCLEOTIDE SEQUENCE</scope>
    <source>
        <strain evidence="1">KUC20120723A-06</strain>
    </source>
</reference>